<accession>A0ABY5VJ91</accession>
<name>A0ABY5VJ91_9FIRM</name>
<evidence type="ECO:0000256" key="2">
    <source>
        <dbReference type="ARBA" id="ARBA00023082"/>
    </source>
</evidence>
<dbReference type="InterPro" id="IPR000943">
    <property type="entry name" value="RNA_pol_sigma70"/>
</dbReference>
<dbReference type="PRINTS" id="PR00046">
    <property type="entry name" value="SIGMA70FCT"/>
</dbReference>
<dbReference type="EMBL" id="CP102290">
    <property type="protein sequence ID" value="UWP60286.1"/>
    <property type="molecule type" value="Genomic_DNA"/>
</dbReference>
<dbReference type="PANTHER" id="PTHR30385">
    <property type="entry name" value="SIGMA FACTOR F FLAGELLAR"/>
    <property type="match status" value="1"/>
</dbReference>
<dbReference type="PROSITE" id="PS00715">
    <property type="entry name" value="SIGMA70_1"/>
    <property type="match status" value="1"/>
</dbReference>
<dbReference type="CDD" id="cd06171">
    <property type="entry name" value="Sigma70_r4"/>
    <property type="match status" value="1"/>
</dbReference>
<keyword evidence="3" id="KW-0238">DNA-binding</keyword>
<keyword evidence="2" id="KW-0731">Sigma factor</keyword>
<dbReference type="InterPro" id="IPR036388">
    <property type="entry name" value="WH-like_DNA-bd_sf"/>
</dbReference>
<dbReference type="NCBIfam" id="NF004052">
    <property type="entry name" value="PRK05572.1"/>
    <property type="match status" value="1"/>
</dbReference>
<dbReference type="NCBIfam" id="TIGR02937">
    <property type="entry name" value="sigma70-ECF"/>
    <property type="match status" value="1"/>
</dbReference>
<dbReference type="InterPro" id="IPR007624">
    <property type="entry name" value="RNA_pol_sigma70_r3"/>
</dbReference>
<dbReference type="PIRSF" id="PIRSF000770">
    <property type="entry name" value="RNA_pol_sigma-SigE/K"/>
    <property type="match status" value="1"/>
</dbReference>
<evidence type="ECO:0000313" key="7">
    <source>
        <dbReference type="Proteomes" id="UP001060164"/>
    </source>
</evidence>
<evidence type="ECO:0000313" key="6">
    <source>
        <dbReference type="EMBL" id="UWP60286.1"/>
    </source>
</evidence>
<dbReference type="PANTHER" id="PTHR30385:SF4">
    <property type="entry name" value="RNA POLYMERASE SIGMA-E FACTOR"/>
    <property type="match status" value="1"/>
</dbReference>
<organism evidence="6 7">
    <name type="scientific">Ruminococcus gauvreauii</name>
    <dbReference type="NCBI Taxonomy" id="438033"/>
    <lineage>
        <taxon>Bacteria</taxon>
        <taxon>Bacillati</taxon>
        <taxon>Bacillota</taxon>
        <taxon>Clostridia</taxon>
        <taxon>Eubacteriales</taxon>
        <taxon>Oscillospiraceae</taxon>
        <taxon>Ruminococcus</taxon>
    </lineage>
</organism>
<feature type="domain" description="RNA polymerase sigma-70" evidence="5">
    <location>
        <begin position="46"/>
        <end position="59"/>
    </location>
</feature>
<dbReference type="InterPro" id="IPR014322">
    <property type="entry name" value="RNA_pol_sigma-B/F/G"/>
</dbReference>
<evidence type="ECO:0000256" key="3">
    <source>
        <dbReference type="ARBA" id="ARBA00023125"/>
    </source>
</evidence>
<dbReference type="SUPFAM" id="SSF88659">
    <property type="entry name" value="Sigma3 and sigma4 domains of RNA polymerase sigma factors"/>
    <property type="match status" value="2"/>
</dbReference>
<evidence type="ECO:0000256" key="1">
    <source>
        <dbReference type="ARBA" id="ARBA00023015"/>
    </source>
</evidence>
<dbReference type="Proteomes" id="UP001060164">
    <property type="component" value="Chromosome"/>
</dbReference>
<reference evidence="6" key="1">
    <citation type="journal article" date="2022" name="Cell">
        <title>Design, construction, and in vivo augmentation of a complex gut microbiome.</title>
        <authorList>
            <person name="Cheng A.G."/>
            <person name="Ho P.Y."/>
            <person name="Aranda-Diaz A."/>
            <person name="Jain S."/>
            <person name="Yu F.B."/>
            <person name="Meng X."/>
            <person name="Wang M."/>
            <person name="Iakiviak M."/>
            <person name="Nagashima K."/>
            <person name="Zhao A."/>
            <person name="Murugkar P."/>
            <person name="Patil A."/>
            <person name="Atabakhsh K."/>
            <person name="Weakley A."/>
            <person name="Yan J."/>
            <person name="Brumbaugh A.R."/>
            <person name="Higginbottom S."/>
            <person name="Dimas A."/>
            <person name="Shiver A.L."/>
            <person name="Deutschbauer A."/>
            <person name="Neff N."/>
            <person name="Sonnenburg J.L."/>
            <person name="Huang K.C."/>
            <person name="Fischbach M.A."/>
        </authorList>
    </citation>
    <scope>NUCLEOTIDE SEQUENCE</scope>
    <source>
        <strain evidence="6">DSM 19829</strain>
    </source>
</reference>
<dbReference type="Gene3D" id="1.20.120.1810">
    <property type="match status" value="1"/>
</dbReference>
<dbReference type="Gene3D" id="1.10.10.10">
    <property type="entry name" value="Winged helix-like DNA-binding domain superfamily/Winged helix DNA-binding domain"/>
    <property type="match status" value="2"/>
</dbReference>
<protein>
    <submittedName>
        <fullName evidence="6">RNA polymerase sporulation sigma factor SigF</fullName>
    </submittedName>
</protein>
<dbReference type="SUPFAM" id="SSF88946">
    <property type="entry name" value="Sigma2 domain of RNA polymerase sigma factors"/>
    <property type="match status" value="1"/>
</dbReference>
<dbReference type="Pfam" id="PF04542">
    <property type="entry name" value="Sigma70_r2"/>
    <property type="match status" value="1"/>
</dbReference>
<sequence>MEHTLALIELAHEGDKEARDTIINENMGLVWSIVKRFANRGVDMEDLFQIGCIGLLKAVDKFDLSYEVRFSTYAVPMIAGEMKRFLRDDGMIKVSRSLKETGHKAYAAKEQLEKQMGREPTLSEIAAAIEVPEEELVEAMDAGAQIESLQQTIYQSEGNSIELMDKLKEEGDSQETALDRIVLTEVLGTLNAKERELIYKRYFQDMTQTAIAREMGMTQVQVSRMEKKILLGLRGKLL</sequence>
<dbReference type="NCBIfam" id="TIGR02885">
    <property type="entry name" value="spore_sigF"/>
    <property type="match status" value="1"/>
</dbReference>
<keyword evidence="7" id="KW-1185">Reference proteome</keyword>
<dbReference type="InterPro" id="IPR007630">
    <property type="entry name" value="RNA_pol_sigma70_r4"/>
</dbReference>
<dbReference type="InterPro" id="IPR013324">
    <property type="entry name" value="RNA_pol_sigma_r3/r4-like"/>
</dbReference>
<dbReference type="InterPro" id="IPR007627">
    <property type="entry name" value="RNA_pol_sigma70_r2"/>
</dbReference>
<evidence type="ECO:0000256" key="4">
    <source>
        <dbReference type="ARBA" id="ARBA00023163"/>
    </source>
</evidence>
<evidence type="ECO:0000259" key="5">
    <source>
        <dbReference type="PROSITE" id="PS00715"/>
    </source>
</evidence>
<keyword evidence="4" id="KW-0804">Transcription</keyword>
<proteinExistence type="predicted"/>
<dbReference type="RefSeq" id="WP_028528661.1">
    <property type="nucleotide sequence ID" value="NZ_CABLBR010000013.1"/>
</dbReference>
<gene>
    <name evidence="6" type="primary">sigF</name>
    <name evidence="6" type="ORF">NQ502_04320</name>
</gene>
<dbReference type="Pfam" id="PF04545">
    <property type="entry name" value="Sigma70_r4"/>
    <property type="match status" value="1"/>
</dbReference>
<dbReference type="InterPro" id="IPR013325">
    <property type="entry name" value="RNA_pol_sigma_r2"/>
</dbReference>
<dbReference type="NCBIfam" id="TIGR02980">
    <property type="entry name" value="SigBFG"/>
    <property type="match status" value="1"/>
</dbReference>
<dbReference type="InterPro" id="IPR014284">
    <property type="entry name" value="RNA_pol_sigma-70_dom"/>
</dbReference>
<dbReference type="InterPro" id="IPR014236">
    <property type="entry name" value="RNA_pol_sigma-F"/>
</dbReference>
<keyword evidence="1" id="KW-0805">Transcription regulation</keyword>
<dbReference type="Pfam" id="PF04539">
    <property type="entry name" value="Sigma70_r3"/>
    <property type="match status" value="1"/>
</dbReference>